<dbReference type="AlphaFoldDB" id="A0A5J5ETX2"/>
<dbReference type="InParanoid" id="A0A5J5ETX2"/>
<organism evidence="3 4">
    <name type="scientific">Sphaerosporella brunnea</name>
    <dbReference type="NCBI Taxonomy" id="1250544"/>
    <lineage>
        <taxon>Eukaryota</taxon>
        <taxon>Fungi</taxon>
        <taxon>Dikarya</taxon>
        <taxon>Ascomycota</taxon>
        <taxon>Pezizomycotina</taxon>
        <taxon>Pezizomycetes</taxon>
        <taxon>Pezizales</taxon>
        <taxon>Pyronemataceae</taxon>
        <taxon>Sphaerosporella</taxon>
    </lineage>
</organism>
<dbReference type="Proteomes" id="UP000326924">
    <property type="component" value="Unassembled WGS sequence"/>
</dbReference>
<gene>
    <name evidence="3" type="ORF">FN846DRAFT_1022190</name>
</gene>
<keyword evidence="2" id="KW-1133">Transmembrane helix</keyword>
<evidence type="ECO:0000313" key="3">
    <source>
        <dbReference type="EMBL" id="KAA8903867.1"/>
    </source>
</evidence>
<evidence type="ECO:0000256" key="1">
    <source>
        <dbReference type="SAM" id="MobiDB-lite"/>
    </source>
</evidence>
<comment type="caution">
    <text evidence="3">The sequence shown here is derived from an EMBL/GenBank/DDBJ whole genome shotgun (WGS) entry which is preliminary data.</text>
</comment>
<evidence type="ECO:0000313" key="4">
    <source>
        <dbReference type="Proteomes" id="UP000326924"/>
    </source>
</evidence>
<name>A0A5J5ETX2_9PEZI</name>
<feature type="region of interest" description="Disordered" evidence="1">
    <location>
        <begin position="75"/>
        <end position="95"/>
    </location>
</feature>
<dbReference type="OrthoDB" id="3527108at2759"/>
<proteinExistence type="predicted"/>
<keyword evidence="2" id="KW-0812">Transmembrane</keyword>
<evidence type="ECO:0000256" key="2">
    <source>
        <dbReference type="SAM" id="Phobius"/>
    </source>
</evidence>
<sequence>MHLPTRLTFRSLGLLSLFLAVIAITVIYLHIQSSSNLTTLLSSSDTQLARFNATEVNEELGSGIAQENFPLLLTSNSAPSPRHENPTRQKHRSLSGSLGIGHCCSRLWAADSAKSIFHEQNAAGEGFGRKRSHGTNTAQLCAAAELLSVHSWWSHMDSVAVSWEDEEHRPYKSLHQRILEDFKGAGNPSSWEWGLKFFRYDRLALVNVRAYKDVGGWDTHIPFYSTDCDFHSRLTMRGWKQPNVEVGLVFDVGGTLDDLLELYPAGENEELDSKRYKRVLKKLEDIDVEKHHVKTNRNFWQGMQRGGQGEPFWRDAVGFEKGIRMWIEFGRTVFRHKWAHGDCEIIKAGRKFEDAWQIEWKNNKV</sequence>
<accession>A0A5J5ETX2</accession>
<protein>
    <submittedName>
        <fullName evidence="3">Uncharacterized protein</fullName>
    </submittedName>
</protein>
<keyword evidence="2" id="KW-0472">Membrane</keyword>
<feature type="transmembrane region" description="Helical" evidence="2">
    <location>
        <begin position="12"/>
        <end position="31"/>
    </location>
</feature>
<dbReference type="EMBL" id="VXIS01000114">
    <property type="protein sequence ID" value="KAA8903867.1"/>
    <property type="molecule type" value="Genomic_DNA"/>
</dbReference>
<reference evidence="3 4" key="1">
    <citation type="submission" date="2019-09" db="EMBL/GenBank/DDBJ databases">
        <title>Draft genome of the ectomycorrhizal ascomycete Sphaerosporella brunnea.</title>
        <authorList>
            <consortium name="DOE Joint Genome Institute"/>
            <person name="Benucci G.M."/>
            <person name="Marozzi G."/>
            <person name="Antonielli L."/>
            <person name="Sanchez S."/>
            <person name="Marco P."/>
            <person name="Wang X."/>
            <person name="Falini L.B."/>
            <person name="Barry K."/>
            <person name="Haridas S."/>
            <person name="Lipzen A."/>
            <person name="Labutti K."/>
            <person name="Grigoriev I.V."/>
            <person name="Murat C."/>
            <person name="Martin F."/>
            <person name="Albertini E."/>
            <person name="Donnini D."/>
            <person name="Bonito G."/>
        </authorList>
    </citation>
    <scope>NUCLEOTIDE SEQUENCE [LARGE SCALE GENOMIC DNA]</scope>
    <source>
        <strain evidence="3 4">Sb_GMNB300</strain>
    </source>
</reference>
<keyword evidence="4" id="KW-1185">Reference proteome</keyword>